<accession>K2AVD6</accession>
<name>K2AVD6_9BACT</name>
<proteinExistence type="predicted"/>
<dbReference type="AlphaFoldDB" id="K2AVD6"/>
<gene>
    <name evidence="1" type="ORF">ACD_49C00079G0001</name>
</gene>
<reference evidence="1" key="1">
    <citation type="journal article" date="2012" name="Science">
        <title>Fermentation, hydrogen, and sulfur metabolism in multiple uncultivated bacterial phyla.</title>
        <authorList>
            <person name="Wrighton K.C."/>
            <person name="Thomas B.C."/>
            <person name="Sharon I."/>
            <person name="Miller C.S."/>
            <person name="Castelle C.J."/>
            <person name="VerBerkmoes N.C."/>
            <person name="Wilkins M.J."/>
            <person name="Hettich R.L."/>
            <person name="Lipton M.S."/>
            <person name="Williams K.H."/>
            <person name="Long P.E."/>
            <person name="Banfield J.F."/>
        </authorList>
    </citation>
    <scope>NUCLEOTIDE SEQUENCE [LARGE SCALE GENOMIC DNA]</scope>
</reference>
<organism evidence="1">
    <name type="scientific">uncultured bacterium</name>
    <name type="common">gcode 4</name>
    <dbReference type="NCBI Taxonomy" id="1234023"/>
    <lineage>
        <taxon>Bacteria</taxon>
        <taxon>environmental samples</taxon>
    </lineage>
</organism>
<comment type="caution">
    <text evidence="1">The sequence shown here is derived from an EMBL/GenBank/DDBJ whole genome shotgun (WGS) entry which is preliminary data.</text>
</comment>
<dbReference type="EMBL" id="AMFJ01021665">
    <property type="protein sequence ID" value="EKD65837.1"/>
    <property type="molecule type" value="Genomic_DNA"/>
</dbReference>
<evidence type="ECO:0000313" key="1">
    <source>
        <dbReference type="EMBL" id="EKD65837.1"/>
    </source>
</evidence>
<sequence>MTTNFVDFPYGLKDNNGKIIDSQIAEEMAYIEKPYRENELGMLKSMFSCRANEILKWEKKAEYIWQKLFEKKRKNHELEMQKQKEIRLNNLLNDFELIVEQNVKRIYWEQWDELHNKTLSIINSLMREGVLRDRWKLTQEPSQVFFYKNSWENFASTAWDERVSIDFWDKKMNERILNILIHWWKQVIFEILWFEKAREWPRDFPADKIFTLSEFKKHFGKKINPPKAYYV</sequence>
<protein>
    <submittedName>
        <fullName evidence="1">Uncharacterized protein</fullName>
    </submittedName>
</protein>